<dbReference type="GO" id="GO:0005615">
    <property type="term" value="C:extracellular space"/>
    <property type="evidence" value="ECO:0007669"/>
    <property type="project" value="TreeGrafter"/>
</dbReference>
<evidence type="ECO:0000256" key="5">
    <source>
        <dbReference type="ARBA" id="ARBA00023157"/>
    </source>
</evidence>
<feature type="chain" id="PRO_5039703566" evidence="6">
    <location>
        <begin position="20"/>
        <end position="264"/>
    </location>
</feature>
<keyword evidence="3" id="KW-0964">Secreted</keyword>
<evidence type="ECO:0000256" key="4">
    <source>
        <dbReference type="ARBA" id="ARBA00022729"/>
    </source>
</evidence>
<comment type="caution">
    <text evidence="7">The sequence shown here is derived from an EMBL/GenBank/DDBJ whole genome shotgun (WGS) entry which is preliminary data.</text>
</comment>
<comment type="subcellular location">
    <subcellularLocation>
        <location evidence="1">Secreted</location>
    </subcellularLocation>
</comment>
<keyword evidence="4 6" id="KW-0732">Signal</keyword>
<dbReference type="GO" id="GO:0005179">
    <property type="term" value="F:hormone activity"/>
    <property type="evidence" value="ECO:0007669"/>
    <property type="project" value="TreeGrafter"/>
</dbReference>
<reference evidence="7" key="1">
    <citation type="journal article" date="2020" name="Cell">
        <title>Large-Scale Comparative Analyses of Tick Genomes Elucidate Their Genetic Diversity and Vector Capacities.</title>
        <authorList>
            <consortium name="Tick Genome and Microbiome Consortium (TIGMIC)"/>
            <person name="Jia N."/>
            <person name="Wang J."/>
            <person name="Shi W."/>
            <person name="Du L."/>
            <person name="Sun Y."/>
            <person name="Zhan W."/>
            <person name="Jiang J.F."/>
            <person name="Wang Q."/>
            <person name="Zhang B."/>
            <person name="Ji P."/>
            <person name="Bell-Sakyi L."/>
            <person name="Cui X.M."/>
            <person name="Yuan T.T."/>
            <person name="Jiang B.G."/>
            <person name="Yang W.F."/>
            <person name="Lam T.T."/>
            <person name="Chang Q.C."/>
            <person name="Ding S.J."/>
            <person name="Wang X.J."/>
            <person name="Zhu J.G."/>
            <person name="Ruan X.D."/>
            <person name="Zhao L."/>
            <person name="Wei J.T."/>
            <person name="Ye R.Z."/>
            <person name="Que T.C."/>
            <person name="Du C.H."/>
            <person name="Zhou Y.H."/>
            <person name="Cheng J.X."/>
            <person name="Dai P.F."/>
            <person name="Guo W.B."/>
            <person name="Han X.H."/>
            <person name="Huang E.J."/>
            <person name="Li L.F."/>
            <person name="Wei W."/>
            <person name="Gao Y.C."/>
            <person name="Liu J.Z."/>
            <person name="Shao H.Z."/>
            <person name="Wang X."/>
            <person name="Wang C.C."/>
            <person name="Yang T.C."/>
            <person name="Huo Q.B."/>
            <person name="Li W."/>
            <person name="Chen H.Y."/>
            <person name="Chen S.E."/>
            <person name="Zhou L.G."/>
            <person name="Ni X.B."/>
            <person name="Tian J.H."/>
            <person name="Sheng Y."/>
            <person name="Liu T."/>
            <person name="Pan Y.S."/>
            <person name="Xia L.Y."/>
            <person name="Li J."/>
            <person name="Zhao F."/>
            <person name="Cao W.C."/>
        </authorList>
    </citation>
    <scope>NUCLEOTIDE SEQUENCE</scope>
    <source>
        <strain evidence="7">Rsan-2018</strain>
    </source>
</reference>
<proteinExistence type="inferred from homology"/>
<evidence type="ECO:0000313" key="7">
    <source>
        <dbReference type="EMBL" id="KAH7932016.1"/>
    </source>
</evidence>
<dbReference type="Proteomes" id="UP000821837">
    <property type="component" value="Unassembled WGS sequence"/>
</dbReference>
<dbReference type="PANTHER" id="PTHR28593:SF3">
    <property type="entry name" value="METEORIN-LIKE PROTEIN"/>
    <property type="match status" value="1"/>
</dbReference>
<gene>
    <name evidence="7" type="ORF">HPB52_025004</name>
</gene>
<reference evidence="7" key="2">
    <citation type="submission" date="2021-09" db="EMBL/GenBank/DDBJ databases">
        <authorList>
            <person name="Jia N."/>
            <person name="Wang J."/>
            <person name="Shi W."/>
            <person name="Du L."/>
            <person name="Sun Y."/>
            <person name="Zhan W."/>
            <person name="Jiang J."/>
            <person name="Wang Q."/>
            <person name="Zhang B."/>
            <person name="Ji P."/>
            <person name="Sakyi L.B."/>
            <person name="Cui X."/>
            <person name="Yuan T."/>
            <person name="Jiang B."/>
            <person name="Yang W."/>
            <person name="Lam T.T.-Y."/>
            <person name="Chang Q."/>
            <person name="Ding S."/>
            <person name="Wang X."/>
            <person name="Zhu J."/>
            <person name="Ruan X."/>
            <person name="Zhao L."/>
            <person name="Wei J."/>
            <person name="Que T."/>
            <person name="Du C."/>
            <person name="Cheng J."/>
            <person name="Dai P."/>
            <person name="Han X."/>
            <person name="Huang E."/>
            <person name="Gao Y."/>
            <person name="Liu J."/>
            <person name="Shao H."/>
            <person name="Ye R."/>
            <person name="Li L."/>
            <person name="Wei W."/>
            <person name="Wang X."/>
            <person name="Wang C."/>
            <person name="Huo Q."/>
            <person name="Li W."/>
            <person name="Guo W."/>
            <person name="Chen H."/>
            <person name="Chen S."/>
            <person name="Zhou L."/>
            <person name="Zhou L."/>
            <person name="Ni X."/>
            <person name="Tian J."/>
            <person name="Zhou Y."/>
            <person name="Sheng Y."/>
            <person name="Liu T."/>
            <person name="Pan Y."/>
            <person name="Xia L."/>
            <person name="Li J."/>
            <person name="Zhao F."/>
            <person name="Cao W."/>
        </authorList>
    </citation>
    <scope>NUCLEOTIDE SEQUENCE</scope>
    <source>
        <strain evidence="7">Rsan-2018</strain>
        <tissue evidence="7">Larvae</tissue>
    </source>
</reference>
<accession>A0A9D4PBS9</accession>
<dbReference type="PANTHER" id="PTHR28593">
    <property type="entry name" value="METEORIN-LIKE PROTEIN"/>
    <property type="match status" value="1"/>
</dbReference>
<dbReference type="AlphaFoldDB" id="A0A9D4PBS9"/>
<dbReference type="VEuPathDB" id="VectorBase:RSAN_035256"/>
<sequence>MMRVVRLLAAAMVLPAVQNASVRRSLKGSRRHVSCDWSQSGLSQPPEPGVLPVYLDSCDSGTVRWSYPRGALRIVLQAPQEFQACFRVAAGSSGALVYVAQGGLVPGPGLRAKCVLSNRGSAVVYAVAKAAARAGNKLTLTYTTSQPVASFERLQGWEESIDGPPRSPDQNRKWRATRRRARFDRQSIYWWLSVTETHRGRKPDYVTRPARCGFPRDTREPRLILARWHLGRPIVTCAPKLSQWKRLLVQDKVQCNYETTRLVT</sequence>
<evidence type="ECO:0000256" key="2">
    <source>
        <dbReference type="ARBA" id="ARBA00005669"/>
    </source>
</evidence>
<dbReference type="EMBL" id="JABSTV010001788">
    <property type="protein sequence ID" value="KAH7932016.1"/>
    <property type="molecule type" value="Genomic_DNA"/>
</dbReference>
<keyword evidence="8" id="KW-1185">Reference proteome</keyword>
<comment type="similarity">
    <text evidence="2">Belongs to the meteorin family.</text>
</comment>
<dbReference type="InterPro" id="IPR051998">
    <property type="entry name" value="Meteorin-like"/>
</dbReference>
<name>A0A9D4PBS9_RHISA</name>
<feature type="signal peptide" evidence="6">
    <location>
        <begin position="1"/>
        <end position="19"/>
    </location>
</feature>
<organism evidence="7 8">
    <name type="scientific">Rhipicephalus sanguineus</name>
    <name type="common">Brown dog tick</name>
    <name type="synonym">Ixodes sanguineus</name>
    <dbReference type="NCBI Taxonomy" id="34632"/>
    <lineage>
        <taxon>Eukaryota</taxon>
        <taxon>Metazoa</taxon>
        <taxon>Ecdysozoa</taxon>
        <taxon>Arthropoda</taxon>
        <taxon>Chelicerata</taxon>
        <taxon>Arachnida</taxon>
        <taxon>Acari</taxon>
        <taxon>Parasitiformes</taxon>
        <taxon>Ixodida</taxon>
        <taxon>Ixodoidea</taxon>
        <taxon>Ixodidae</taxon>
        <taxon>Rhipicephalinae</taxon>
        <taxon>Rhipicephalus</taxon>
        <taxon>Rhipicephalus</taxon>
    </lineage>
</organism>
<evidence type="ECO:0000256" key="6">
    <source>
        <dbReference type="SAM" id="SignalP"/>
    </source>
</evidence>
<evidence type="ECO:0000313" key="8">
    <source>
        <dbReference type="Proteomes" id="UP000821837"/>
    </source>
</evidence>
<protein>
    <submittedName>
        <fullName evidence="7">Uncharacterized protein</fullName>
    </submittedName>
</protein>
<evidence type="ECO:0000256" key="3">
    <source>
        <dbReference type="ARBA" id="ARBA00022525"/>
    </source>
</evidence>
<keyword evidence="5" id="KW-1015">Disulfide bond</keyword>
<evidence type="ECO:0000256" key="1">
    <source>
        <dbReference type="ARBA" id="ARBA00004613"/>
    </source>
</evidence>